<dbReference type="Gene3D" id="3.40.50.300">
    <property type="entry name" value="P-loop containing nucleotide triphosphate hydrolases"/>
    <property type="match status" value="1"/>
</dbReference>
<dbReference type="InterPro" id="IPR027417">
    <property type="entry name" value="P-loop_NTPase"/>
</dbReference>
<dbReference type="AlphaFoldDB" id="A0A7W6HFW1"/>
<evidence type="ECO:0000256" key="1">
    <source>
        <dbReference type="ARBA" id="ARBA00022612"/>
    </source>
</evidence>
<dbReference type="Pfam" id="PF03237">
    <property type="entry name" value="Terminase_6N"/>
    <property type="match status" value="1"/>
</dbReference>
<proteinExistence type="predicted"/>
<protein>
    <submittedName>
        <fullName evidence="4">Phage terminase large subunit-like protein</fullName>
    </submittedName>
</protein>
<dbReference type="InterPro" id="IPR035421">
    <property type="entry name" value="Terminase_6C"/>
</dbReference>
<keyword evidence="1" id="KW-1188">Viral release from host cell</keyword>
<accession>A0A7W6HFW1</accession>
<evidence type="ECO:0000256" key="2">
    <source>
        <dbReference type="SAM" id="MobiDB-lite"/>
    </source>
</evidence>
<comment type="caution">
    <text evidence="4">The sequence shown here is derived from an EMBL/GenBank/DDBJ whole genome shotgun (WGS) entry which is preliminary data.</text>
</comment>
<dbReference type="Gene3D" id="3.30.420.240">
    <property type="match status" value="1"/>
</dbReference>
<evidence type="ECO:0000313" key="5">
    <source>
        <dbReference type="Proteomes" id="UP000588647"/>
    </source>
</evidence>
<feature type="region of interest" description="Disordered" evidence="2">
    <location>
        <begin position="84"/>
        <end position="111"/>
    </location>
</feature>
<evidence type="ECO:0000313" key="4">
    <source>
        <dbReference type="EMBL" id="MBB4004198.1"/>
    </source>
</evidence>
<feature type="region of interest" description="Disordered" evidence="2">
    <location>
        <begin position="1"/>
        <end position="70"/>
    </location>
</feature>
<dbReference type="EMBL" id="JACIEM010000004">
    <property type="protein sequence ID" value="MBB4004198.1"/>
    <property type="molecule type" value="Genomic_DNA"/>
</dbReference>
<organism evidence="4 5">
    <name type="scientific">Aurantimonas endophytica</name>
    <dbReference type="NCBI Taxonomy" id="1522175"/>
    <lineage>
        <taxon>Bacteria</taxon>
        <taxon>Pseudomonadati</taxon>
        <taxon>Pseudomonadota</taxon>
        <taxon>Alphaproteobacteria</taxon>
        <taxon>Hyphomicrobiales</taxon>
        <taxon>Aurantimonadaceae</taxon>
        <taxon>Aurantimonas</taxon>
    </lineage>
</organism>
<reference evidence="4 5" key="1">
    <citation type="submission" date="2020-08" db="EMBL/GenBank/DDBJ databases">
        <title>Genomic Encyclopedia of Type Strains, Phase IV (KMG-IV): sequencing the most valuable type-strain genomes for metagenomic binning, comparative biology and taxonomic classification.</title>
        <authorList>
            <person name="Goeker M."/>
        </authorList>
    </citation>
    <scope>NUCLEOTIDE SEQUENCE [LARGE SCALE GENOMIC DNA]</scope>
    <source>
        <strain evidence="4 5">DSM 103570</strain>
    </source>
</reference>
<gene>
    <name evidence="4" type="ORF">GGR03_003286</name>
</gene>
<evidence type="ECO:0000259" key="3">
    <source>
        <dbReference type="Pfam" id="PF17289"/>
    </source>
</evidence>
<dbReference type="Pfam" id="PF17289">
    <property type="entry name" value="Terminase_6C"/>
    <property type="match status" value="1"/>
</dbReference>
<keyword evidence="5" id="KW-1185">Reference proteome</keyword>
<feature type="domain" description="Terminase large subunit gp17-like C-terminal" evidence="3">
    <location>
        <begin position="383"/>
        <end position="530"/>
    </location>
</feature>
<feature type="compositionally biased region" description="Low complexity" evidence="2">
    <location>
        <begin position="8"/>
        <end position="17"/>
    </location>
</feature>
<name>A0A7W6HFW1_9HYPH</name>
<dbReference type="Proteomes" id="UP000588647">
    <property type="component" value="Unassembled WGS sequence"/>
</dbReference>
<sequence length="544" mass="56986">MSDTFETADGAAPGGPAQDDRQAGVADPSPGDRQDGSTAVEAATDSSLGEAVTAGHTVRPPVGDGLFSGGTAGVQGDAKFACGTAAADAPRPPGDGPTGEAPLGGAAAANDGPLTAAQHDVERVELIRRASVCALRGAMIPWHEVGRPAQLPPKGDWRQWLLIGGRGSGKTRAGAEWVNALAAGTPPFASRPHGRIALIAETLGDAREVMVEGESGLMRAALGARPVLEVTRRRLVYANGAVAQIFSSEDPDALRGYQFDAAWGDELAKWVHGEACFDNLQFALRLGERPRALFTTTPRPIPLLKRLITDAGTATTHMRTAENAVHLAPGFMAAMQARYGGSRLGRQELDGLLLEVREDALFDVAAIERLRVRAAPALRRIVVGVDPPASSTTRSDACGIVAAGLAADGTIYILADASVQGAKPHVWASAAVTLFERLEADRIVAEVNQGGDMVEAVIRASAPNVPFRAVRASRGKWVRAEPVAALYEQGRVRHAGRFAALEDEMADFGPDGLTGGRSPDRLDALVWAVTALMGPVREPRVRGL</sequence>